<keyword evidence="3" id="KW-1185">Reference proteome</keyword>
<evidence type="ECO:0008006" key="4">
    <source>
        <dbReference type="Google" id="ProtNLM"/>
    </source>
</evidence>
<evidence type="ECO:0000256" key="1">
    <source>
        <dbReference type="SAM" id="SignalP"/>
    </source>
</evidence>
<dbReference type="Proteomes" id="UP000092544">
    <property type="component" value="Unassembled WGS sequence"/>
</dbReference>
<accession>A0A1A8TRB0</accession>
<protein>
    <recommendedName>
        <fullName evidence="4">Outer membrane porin, OprD family</fullName>
    </recommendedName>
</protein>
<organism evidence="2 3">
    <name type="scientific">Marinomonas spartinae</name>
    <dbReference type="NCBI Taxonomy" id="1792290"/>
    <lineage>
        <taxon>Bacteria</taxon>
        <taxon>Pseudomonadati</taxon>
        <taxon>Pseudomonadota</taxon>
        <taxon>Gammaproteobacteria</taxon>
        <taxon>Oceanospirillales</taxon>
        <taxon>Oceanospirillaceae</taxon>
        <taxon>Marinomonas</taxon>
    </lineage>
</organism>
<dbReference type="Gene3D" id="2.40.160.10">
    <property type="entry name" value="Porin"/>
    <property type="match status" value="1"/>
</dbReference>
<dbReference type="STRING" id="1792290.MSP8886_03948"/>
<sequence length="428" mass="48616">MKKTIIALCALSPLAHADNTLGDFFTKSKYDVTIESVYQGIKSGRYDKTGKANLTNWVKAAAFDFTSPDENVFGFNFGLYAVGPIRYGPAFYNKKVLKYRIKPNGEYVAEGFSKVSHAVLTQHFKVNGFDTHLYEGLRVLRDFGALNREDEVIESAYYGLTGETKSKNWLIKGGYLTQYSDSNASSRADFKTKEGIDIDYINTLDVTYKHNNHSYRYVIGEGQDYLRSQIFEYAYRFSNKRLSSKLFYVNALENYKNMSARNKMFDKQAYLAQIKAEFFYPSDYLALGYSYTKANRAYGLGSFENDLASGTKGNNVNLTHAFTKDFNFNNENLLAAIYFHTFNESYKAGFLARYGFGFHYKGARLHEYEVGLVSIYTPQQVKGLTLLLAVTPNNSFRRGFDNNPYLDANGKASNFNGSSVLGKVIYKF</sequence>
<dbReference type="OrthoDB" id="6107640at2"/>
<feature type="chain" id="PRO_5008379223" description="Outer membrane porin, OprD family" evidence="1">
    <location>
        <begin position="18"/>
        <end position="428"/>
    </location>
</feature>
<feature type="signal peptide" evidence="1">
    <location>
        <begin position="1"/>
        <end position="17"/>
    </location>
</feature>
<dbReference type="EMBL" id="FLOB01000015">
    <property type="protein sequence ID" value="SBS37027.1"/>
    <property type="molecule type" value="Genomic_DNA"/>
</dbReference>
<dbReference type="RefSeq" id="WP_067019960.1">
    <property type="nucleotide sequence ID" value="NZ_FLOB01000015.1"/>
</dbReference>
<evidence type="ECO:0000313" key="3">
    <source>
        <dbReference type="Proteomes" id="UP000092544"/>
    </source>
</evidence>
<reference evidence="2 3" key="1">
    <citation type="submission" date="2016-06" db="EMBL/GenBank/DDBJ databases">
        <authorList>
            <person name="Kjaerup R.B."/>
            <person name="Dalgaard T.S."/>
            <person name="Juul-Madsen H.R."/>
        </authorList>
    </citation>
    <scope>NUCLEOTIDE SEQUENCE [LARGE SCALE GENOMIC DNA]</scope>
    <source>
        <strain evidence="2 3">CECT 8886</strain>
    </source>
</reference>
<dbReference type="InterPro" id="IPR023614">
    <property type="entry name" value="Porin_dom_sf"/>
</dbReference>
<evidence type="ECO:0000313" key="2">
    <source>
        <dbReference type="EMBL" id="SBS37027.1"/>
    </source>
</evidence>
<gene>
    <name evidence="2" type="ORF">MSP8886_03948</name>
</gene>
<name>A0A1A8TRB0_9GAMM</name>
<dbReference type="AlphaFoldDB" id="A0A1A8TRB0"/>
<proteinExistence type="predicted"/>
<keyword evidence="1" id="KW-0732">Signal</keyword>